<dbReference type="AlphaFoldDB" id="A0A5S4EPS9"/>
<evidence type="ECO:0000313" key="2">
    <source>
        <dbReference type="Proteomes" id="UP000306324"/>
    </source>
</evidence>
<organism evidence="1 2">
    <name type="scientific">Candidatus Accumulibacter phosphatis</name>
    <dbReference type="NCBI Taxonomy" id="327160"/>
    <lineage>
        <taxon>Bacteria</taxon>
        <taxon>Pseudomonadati</taxon>
        <taxon>Pseudomonadota</taxon>
        <taxon>Betaproteobacteria</taxon>
        <taxon>Candidatus Accumulibacter</taxon>
    </lineage>
</organism>
<comment type="caution">
    <text evidence="1">The sequence shown here is derived from an EMBL/GenBank/DDBJ whole genome shotgun (WGS) entry which is preliminary data.</text>
</comment>
<dbReference type="Proteomes" id="UP000306324">
    <property type="component" value="Unassembled WGS sequence"/>
</dbReference>
<protein>
    <submittedName>
        <fullName evidence="1">Uncharacterized protein</fullName>
    </submittedName>
</protein>
<keyword evidence="2" id="KW-1185">Reference proteome</keyword>
<gene>
    <name evidence="1" type="ORF">ACCUM_3342</name>
</gene>
<dbReference type="EMBL" id="SWAD01000028">
    <property type="protein sequence ID" value="TMQ77308.1"/>
    <property type="molecule type" value="Genomic_DNA"/>
</dbReference>
<evidence type="ECO:0000313" key="1">
    <source>
        <dbReference type="EMBL" id="TMQ77308.1"/>
    </source>
</evidence>
<sequence length="44" mass="4855">MILVLSAAALVLASLFATWVTRSITRPIHLPPGRRRPQCRASRA</sequence>
<proteinExistence type="predicted"/>
<accession>A0A5S4EPS9</accession>
<reference evidence="1 2" key="1">
    <citation type="submission" date="2019-04" db="EMBL/GenBank/DDBJ databases">
        <title>A novel phosphate-accumulating bacterium identified in bioreactor for phosphate removal from wastewater.</title>
        <authorList>
            <person name="Kotlyarov R.Y."/>
            <person name="Beletsky A.V."/>
            <person name="Kallistova A.Y."/>
            <person name="Dorofeev A.G."/>
            <person name="Nikolaev Y.Y."/>
            <person name="Pimenov N.V."/>
            <person name="Ravin N.V."/>
            <person name="Mardanov A.V."/>
        </authorList>
    </citation>
    <scope>NUCLEOTIDE SEQUENCE [LARGE SCALE GENOMIC DNA]</scope>
    <source>
        <strain evidence="1 2">Bin19</strain>
    </source>
</reference>
<name>A0A5S4EPS9_9PROT</name>